<sequence length="186" mass="20991">MKKVMLFLLSLSSMFFVSCSNMEVGFEEESIFYRGAVVYIYLDKNADKNAQYKVYINGEDSEVSLIPDTKTRFGIKAGKTNISITKGSQKASIVLMLEGAKSYYLNISQNNNGKLQIKEVQKESISKDVKSTSLYVDENENKMKEVPSVTVSEETDTKKAAKKKTVQKTDKDESETTFYYDPNDGE</sequence>
<organism evidence="3 4">
    <name type="scientific">Sulfurimonas autotrophica (strain ATCC BAA-671 / DSM 16294 / JCM 11897 / OK10)</name>
    <dbReference type="NCBI Taxonomy" id="563040"/>
    <lineage>
        <taxon>Bacteria</taxon>
        <taxon>Pseudomonadati</taxon>
        <taxon>Campylobacterota</taxon>
        <taxon>Epsilonproteobacteria</taxon>
        <taxon>Campylobacterales</taxon>
        <taxon>Sulfurimonadaceae</taxon>
        <taxon>Sulfurimonas</taxon>
    </lineage>
</organism>
<reference evidence="4" key="1">
    <citation type="journal article" date="2010" name="Stand. Genomic Sci.">
        <title>Complete genome sequence of Sulfurimonas autotrophica type strain (OK10).</title>
        <authorList>
            <person name="Sikorski J."/>
            <person name="Munk C."/>
            <person name="Lapidus A."/>
            <person name="Djao O."/>
            <person name="Lucas S."/>
            <person name="Glavina Del Rio T."/>
            <person name="Nolan M."/>
            <person name="Tice H."/>
            <person name="Han C."/>
            <person name="Cheng J."/>
            <person name="Tapia R."/>
            <person name="Goodwin L."/>
            <person name="Pitluck S."/>
            <person name="Liolios K."/>
            <person name="Ivanova N."/>
            <person name="Mavromatis K."/>
            <person name="Mikhailova N."/>
            <person name="Pati A."/>
            <person name="Sims D."/>
            <person name="Meincke L."/>
            <person name="Brettin T."/>
            <person name="Detter J."/>
            <person name="Chen A."/>
            <person name="Palaniappan K."/>
            <person name="Land M."/>
            <person name="Hauser L."/>
            <person name="Chang Y."/>
            <person name="Jeffries C."/>
            <person name="Rohde M."/>
            <person name="Lang E."/>
            <person name="Spring S."/>
            <person name="Goker M."/>
            <person name="Woyke T."/>
            <person name="Bristow J."/>
            <person name="Eisen J."/>
            <person name="Markowitz V."/>
            <person name="Hugenholtz P."/>
            <person name="Kyrpides N."/>
            <person name="Klenk H."/>
        </authorList>
    </citation>
    <scope>NUCLEOTIDE SEQUENCE [LARGE SCALE GENOMIC DNA]</scope>
    <source>
        <strain evidence="4">ATCC BAA-671 / DSM 16294 / JCM 11897 / OK10</strain>
    </source>
</reference>
<evidence type="ECO:0000256" key="2">
    <source>
        <dbReference type="SAM" id="SignalP"/>
    </source>
</evidence>
<dbReference type="HOGENOM" id="CLU_1562079_0_0_7"/>
<gene>
    <name evidence="3" type="ordered locus">Saut_1924</name>
</gene>
<dbReference type="Proteomes" id="UP000007803">
    <property type="component" value="Chromosome"/>
</dbReference>
<evidence type="ECO:0000313" key="4">
    <source>
        <dbReference type="Proteomes" id="UP000007803"/>
    </source>
</evidence>
<evidence type="ECO:0008006" key="5">
    <source>
        <dbReference type="Google" id="ProtNLM"/>
    </source>
</evidence>
<keyword evidence="2" id="KW-0732">Signal</keyword>
<feature type="signal peptide" evidence="2">
    <location>
        <begin position="1"/>
        <end position="19"/>
    </location>
</feature>
<evidence type="ECO:0000313" key="3">
    <source>
        <dbReference type="EMBL" id="ADN09967.1"/>
    </source>
</evidence>
<accession>E0UR11</accession>
<name>E0UR11_SULAO</name>
<dbReference type="RefSeq" id="WP_013327720.1">
    <property type="nucleotide sequence ID" value="NC_014506.1"/>
</dbReference>
<dbReference type="OrthoDB" id="9843667at2"/>
<keyword evidence="4" id="KW-1185">Reference proteome</keyword>
<protein>
    <recommendedName>
        <fullName evidence="5">DUF2846 domain-containing protein</fullName>
    </recommendedName>
</protein>
<dbReference type="STRING" id="563040.Saut_1924"/>
<feature type="region of interest" description="Disordered" evidence="1">
    <location>
        <begin position="136"/>
        <end position="186"/>
    </location>
</feature>
<proteinExistence type="predicted"/>
<dbReference type="EMBL" id="CP002205">
    <property type="protein sequence ID" value="ADN09967.1"/>
    <property type="molecule type" value="Genomic_DNA"/>
</dbReference>
<dbReference type="AlphaFoldDB" id="E0UR11"/>
<dbReference type="KEGG" id="sua:Saut_1924"/>
<dbReference type="PROSITE" id="PS51257">
    <property type="entry name" value="PROKAR_LIPOPROTEIN"/>
    <property type="match status" value="1"/>
</dbReference>
<evidence type="ECO:0000256" key="1">
    <source>
        <dbReference type="SAM" id="MobiDB-lite"/>
    </source>
</evidence>
<feature type="chain" id="PRO_5003141447" description="DUF2846 domain-containing protein" evidence="2">
    <location>
        <begin position="20"/>
        <end position="186"/>
    </location>
</feature>